<feature type="domain" description="BACON" evidence="2">
    <location>
        <begin position="70"/>
        <end position="122"/>
    </location>
</feature>
<protein>
    <recommendedName>
        <fullName evidence="2">BACON domain-containing protein</fullName>
    </recommendedName>
</protein>
<feature type="signal peptide" evidence="1">
    <location>
        <begin position="1"/>
        <end position="18"/>
    </location>
</feature>
<evidence type="ECO:0000313" key="3">
    <source>
        <dbReference type="EMBL" id="TGY69642.1"/>
    </source>
</evidence>
<dbReference type="PROSITE" id="PS51257">
    <property type="entry name" value="PROKAR_LIPOPROTEIN"/>
    <property type="match status" value="1"/>
</dbReference>
<dbReference type="PANTHER" id="PTHR45661:SF3">
    <property type="entry name" value="IG-LIKE DOMAIN-CONTAINING PROTEIN"/>
    <property type="match status" value="1"/>
</dbReference>
<reference evidence="3 4" key="1">
    <citation type="submission" date="2019-04" db="EMBL/GenBank/DDBJ databases">
        <title>Microbes associate with the intestines of laboratory mice.</title>
        <authorList>
            <person name="Navarre W."/>
            <person name="Wong E."/>
            <person name="Huang K."/>
            <person name="Tropini C."/>
            <person name="Ng K."/>
            <person name="Yu B."/>
        </authorList>
    </citation>
    <scope>NUCLEOTIDE SEQUENCE [LARGE SCALE GENOMIC DNA]</scope>
    <source>
        <strain evidence="3 4">NM22_B1</strain>
    </source>
</reference>
<dbReference type="RefSeq" id="WP_135951934.1">
    <property type="nucleotide sequence ID" value="NZ_CAKOCL010000016.1"/>
</dbReference>
<proteinExistence type="predicted"/>
<dbReference type="CDD" id="cd14948">
    <property type="entry name" value="BACON"/>
    <property type="match status" value="4"/>
</dbReference>
<feature type="domain" description="BACON" evidence="2">
    <location>
        <begin position="244"/>
        <end position="288"/>
    </location>
</feature>
<dbReference type="Pfam" id="PF13306">
    <property type="entry name" value="LRR_5"/>
    <property type="match status" value="1"/>
</dbReference>
<evidence type="ECO:0000256" key="1">
    <source>
        <dbReference type="SAM" id="SignalP"/>
    </source>
</evidence>
<feature type="domain" description="BACON" evidence="2">
    <location>
        <begin position="160"/>
        <end position="211"/>
    </location>
</feature>
<dbReference type="InterPro" id="IPR026906">
    <property type="entry name" value="LRR_5"/>
</dbReference>
<dbReference type="Pfam" id="PF13004">
    <property type="entry name" value="BACON"/>
    <property type="match status" value="3"/>
</dbReference>
<organism evidence="3 4">
    <name type="scientific">Phocaeicola sartorii</name>
    <dbReference type="NCBI Taxonomy" id="671267"/>
    <lineage>
        <taxon>Bacteria</taxon>
        <taxon>Pseudomonadati</taxon>
        <taxon>Bacteroidota</taxon>
        <taxon>Bacteroidia</taxon>
        <taxon>Bacteroidales</taxon>
        <taxon>Bacteroidaceae</taxon>
        <taxon>Phocaeicola</taxon>
    </lineage>
</organism>
<evidence type="ECO:0000313" key="4">
    <source>
        <dbReference type="Proteomes" id="UP000310760"/>
    </source>
</evidence>
<feature type="chain" id="PRO_5020579991" description="BACON domain-containing protein" evidence="1">
    <location>
        <begin position="19"/>
        <end position="702"/>
    </location>
</feature>
<dbReference type="InterPro" id="IPR013783">
    <property type="entry name" value="Ig-like_fold"/>
</dbReference>
<dbReference type="InterPro" id="IPR053139">
    <property type="entry name" value="Surface_bspA-like"/>
</dbReference>
<sequence>MKHFYVCLAVLVACILTACSEDEVVPEILPGAGSEIYFEDAMNFGSDGGNESLHFSTNKDWTIYVANTVNGSRWCTVSQTSGQAGDISVQVYVEANEGYDDRNVVLTIQVGELMKTVVVTQKQKDALTLTTDRFEVGQEGGTIHVEVKSNISYEVVIPDEYKGWISQKDAGRGLSSSILSFAIAASEEYEKREGKIMIYGDAVTEVINVYQTGGGIILLTESDVCVCDRGEIVAVEIKSNCEFEVKMPDVDWITVANARSVSSHTLYYTVSPNETYDGREAKIVFLDKKNSNVSDTLCIQQVQKDAILLSEKELKMDFQAREFVVTVDANVDIEVVMPDVFWLSDITSRTRGLINHRFVFSVSQNDTERNREAKIIFCNRETNASDTLVVQQNREMFLESYMDLFNAPYLEYSPHSITVWTNCTFDIIKPDWIQITDIEKSEDGIMSYISWTIDKNPLDTNRIGELVFYIDDIPMDSIMITQYCNPVQMKRNTLIADIRPDIYMENKSFLRTACLDKNLDLSSIESMELSGYLKEEDYSFINSLASAYNLKDLDLSRLAENNYIPSNAFSGCDKLVTVALPDSCYKAYGFYAFKDCINLKTVIPPSPYVKNRIIDKGCFRGCINLETIIIPKDIISVGSQCFYGCSRIKEIHCQAENPPKTTIESFNGDIFFEEVILYIPKGSKKLYETSAGWSLFKNIVEE</sequence>
<dbReference type="SUPFAM" id="SSF52058">
    <property type="entry name" value="L domain-like"/>
    <property type="match status" value="1"/>
</dbReference>
<dbReference type="Proteomes" id="UP000310760">
    <property type="component" value="Unassembled WGS sequence"/>
</dbReference>
<dbReference type="InterPro" id="IPR024361">
    <property type="entry name" value="BACON"/>
</dbReference>
<name>A0A4S2FL59_9BACT</name>
<dbReference type="PANTHER" id="PTHR45661">
    <property type="entry name" value="SURFACE ANTIGEN"/>
    <property type="match status" value="1"/>
</dbReference>
<comment type="caution">
    <text evidence="3">The sequence shown here is derived from an EMBL/GenBank/DDBJ whole genome shotgun (WGS) entry which is preliminary data.</text>
</comment>
<keyword evidence="1" id="KW-0732">Signal</keyword>
<evidence type="ECO:0000259" key="2">
    <source>
        <dbReference type="Pfam" id="PF13004"/>
    </source>
</evidence>
<dbReference type="Gene3D" id="2.60.40.10">
    <property type="entry name" value="Immunoglobulins"/>
    <property type="match status" value="4"/>
</dbReference>
<dbReference type="Gene3D" id="3.80.10.10">
    <property type="entry name" value="Ribonuclease Inhibitor"/>
    <property type="match status" value="1"/>
</dbReference>
<dbReference type="InterPro" id="IPR032675">
    <property type="entry name" value="LRR_dom_sf"/>
</dbReference>
<dbReference type="EMBL" id="SRYJ01000026">
    <property type="protein sequence ID" value="TGY69642.1"/>
    <property type="molecule type" value="Genomic_DNA"/>
</dbReference>
<dbReference type="AlphaFoldDB" id="A0A4S2FL59"/>
<accession>A0A4S2FL59</accession>
<gene>
    <name evidence="3" type="ORF">E5339_12380</name>
</gene>
<dbReference type="Gene3D" id="3.40.50.12480">
    <property type="match status" value="1"/>
</dbReference>